<evidence type="ECO:0000256" key="4">
    <source>
        <dbReference type="ARBA" id="ARBA00022692"/>
    </source>
</evidence>
<dbReference type="PROSITE" id="PS50928">
    <property type="entry name" value="ABC_TM1"/>
    <property type="match status" value="1"/>
</dbReference>
<evidence type="ECO:0000313" key="10">
    <source>
        <dbReference type="Proteomes" id="UP000886884"/>
    </source>
</evidence>
<dbReference type="EMBL" id="DVOT01000212">
    <property type="protein sequence ID" value="HIV28614.1"/>
    <property type="molecule type" value="Genomic_DNA"/>
</dbReference>
<protein>
    <submittedName>
        <fullName evidence="9">Carbohydrate ABC transporter permease</fullName>
    </submittedName>
</protein>
<reference evidence="9" key="1">
    <citation type="submission" date="2020-10" db="EMBL/GenBank/DDBJ databases">
        <authorList>
            <person name="Gilroy R."/>
        </authorList>
    </citation>
    <scope>NUCLEOTIDE SEQUENCE</scope>
    <source>
        <strain evidence="9">CHK183-6373</strain>
    </source>
</reference>
<dbReference type="InterPro" id="IPR000515">
    <property type="entry name" value="MetI-like"/>
</dbReference>
<proteinExistence type="inferred from homology"/>
<feature type="transmembrane region" description="Helical" evidence="7">
    <location>
        <begin position="190"/>
        <end position="212"/>
    </location>
</feature>
<evidence type="ECO:0000313" key="9">
    <source>
        <dbReference type="EMBL" id="HIV28614.1"/>
    </source>
</evidence>
<keyword evidence="4 7" id="KW-0812">Transmembrane</keyword>
<dbReference type="PANTHER" id="PTHR43744">
    <property type="entry name" value="ABC TRANSPORTER PERMEASE PROTEIN MG189-RELATED-RELATED"/>
    <property type="match status" value="1"/>
</dbReference>
<reference evidence="9" key="2">
    <citation type="journal article" date="2021" name="PeerJ">
        <title>Extensive microbial diversity within the chicken gut microbiome revealed by metagenomics and culture.</title>
        <authorList>
            <person name="Gilroy R."/>
            <person name="Ravi A."/>
            <person name="Getino M."/>
            <person name="Pursley I."/>
            <person name="Horton D.L."/>
            <person name="Alikhan N.F."/>
            <person name="Baker D."/>
            <person name="Gharbi K."/>
            <person name="Hall N."/>
            <person name="Watson M."/>
            <person name="Adriaenssens E.M."/>
            <person name="Foster-Nyarko E."/>
            <person name="Jarju S."/>
            <person name="Secka A."/>
            <person name="Antonio M."/>
            <person name="Oren A."/>
            <person name="Chaudhuri R.R."/>
            <person name="La Ragione R."/>
            <person name="Hildebrand F."/>
            <person name="Pallen M.J."/>
        </authorList>
    </citation>
    <scope>NUCLEOTIDE SEQUENCE</scope>
    <source>
        <strain evidence="9">CHK183-6373</strain>
    </source>
</reference>
<dbReference type="CDD" id="cd06261">
    <property type="entry name" value="TM_PBP2"/>
    <property type="match status" value="1"/>
</dbReference>
<comment type="similarity">
    <text evidence="7">Belongs to the binding-protein-dependent transport system permease family.</text>
</comment>
<organism evidence="9 10">
    <name type="scientific">Candidatus Ornithocaccomicrobium faecavium</name>
    <dbReference type="NCBI Taxonomy" id="2840890"/>
    <lineage>
        <taxon>Bacteria</taxon>
        <taxon>Bacillati</taxon>
        <taxon>Bacillota</taxon>
        <taxon>Clostridia</taxon>
        <taxon>Candidatus Ornithocaccomicrobium</taxon>
    </lineage>
</organism>
<accession>A0A9D1TD43</accession>
<gene>
    <name evidence="9" type="ORF">IAA64_11620</name>
</gene>
<evidence type="ECO:0000256" key="5">
    <source>
        <dbReference type="ARBA" id="ARBA00022989"/>
    </source>
</evidence>
<keyword evidence="5 7" id="KW-1133">Transmembrane helix</keyword>
<comment type="subcellular location">
    <subcellularLocation>
        <location evidence="1 7">Cell membrane</location>
        <topology evidence="1 7">Multi-pass membrane protein</topology>
    </subcellularLocation>
</comment>
<dbReference type="AlphaFoldDB" id="A0A9D1TD43"/>
<keyword evidence="6 7" id="KW-0472">Membrane</keyword>
<keyword evidence="3" id="KW-1003">Cell membrane</keyword>
<evidence type="ECO:0000256" key="1">
    <source>
        <dbReference type="ARBA" id="ARBA00004651"/>
    </source>
</evidence>
<feature type="transmembrane region" description="Helical" evidence="7">
    <location>
        <begin position="21"/>
        <end position="44"/>
    </location>
</feature>
<feature type="transmembrane region" description="Helical" evidence="7">
    <location>
        <begin position="268"/>
        <end position="287"/>
    </location>
</feature>
<feature type="transmembrane region" description="Helical" evidence="7">
    <location>
        <begin position="83"/>
        <end position="104"/>
    </location>
</feature>
<name>A0A9D1TD43_9FIRM</name>
<dbReference type="GO" id="GO:0005886">
    <property type="term" value="C:plasma membrane"/>
    <property type="evidence" value="ECO:0007669"/>
    <property type="project" value="UniProtKB-SubCell"/>
</dbReference>
<dbReference type="GO" id="GO:0055085">
    <property type="term" value="P:transmembrane transport"/>
    <property type="evidence" value="ECO:0007669"/>
    <property type="project" value="InterPro"/>
</dbReference>
<sequence>MQAVHSEHSVQKSKKHGQIALHVFFILVSLCYILPLILMVSVSFTEENAIVSGGFSLVPQPFSTEAYQLAFRNPKQLIDSYKVTTIVSFAGMALHVFVMSIMAYSLSRRNFALRRVFTFLAFFTMLFNGGIVPTYLLITKYLQLKNTYWVYILPSVASAWNLIVLRTNFQQLPDALVESAKIDGASEYRICFSIVLPLSVPAMATIGFLYFVGKWNDWTTCVYYINKPYLYSLQYLLQRILREAEFLKQLSAEQAALEAGAQIPTESFRFAMAVLAAGPVLVIFPFFQKYFSKGLTIGAVKG</sequence>
<evidence type="ECO:0000256" key="7">
    <source>
        <dbReference type="RuleBase" id="RU363032"/>
    </source>
</evidence>
<dbReference type="Gene3D" id="1.10.3720.10">
    <property type="entry name" value="MetI-like"/>
    <property type="match status" value="1"/>
</dbReference>
<feature type="domain" description="ABC transmembrane type-1" evidence="8">
    <location>
        <begin position="81"/>
        <end position="287"/>
    </location>
</feature>
<evidence type="ECO:0000256" key="2">
    <source>
        <dbReference type="ARBA" id="ARBA00022448"/>
    </source>
</evidence>
<dbReference type="InterPro" id="IPR035906">
    <property type="entry name" value="MetI-like_sf"/>
</dbReference>
<evidence type="ECO:0000256" key="3">
    <source>
        <dbReference type="ARBA" id="ARBA00022475"/>
    </source>
</evidence>
<evidence type="ECO:0000259" key="8">
    <source>
        <dbReference type="PROSITE" id="PS50928"/>
    </source>
</evidence>
<feature type="transmembrane region" description="Helical" evidence="7">
    <location>
        <begin position="116"/>
        <end position="136"/>
    </location>
</feature>
<dbReference type="SUPFAM" id="SSF161098">
    <property type="entry name" value="MetI-like"/>
    <property type="match status" value="1"/>
</dbReference>
<keyword evidence="2 7" id="KW-0813">Transport</keyword>
<dbReference type="PANTHER" id="PTHR43744:SF9">
    <property type="entry name" value="POLYGALACTURONAN_RHAMNOGALACTURONAN TRANSPORT SYSTEM PERMEASE PROTEIN YTCP"/>
    <property type="match status" value="1"/>
</dbReference>
<comment type="caution">
    <text evidence="9">The sequence shown here is derived from an EMBL/GenBank/DDBJ whole genome shotgun (WGS) entry which is preliminary data.</text>
</comment>
<feature type="transmembrane region" description="Helical" evidence="7">
    <location>
        <begin position="148"/>
        <end position="169"/>
    </location>
</feature>
<dbReference type="Proteomes" id="UP000886884">
    <property type="component" value="Unassembled WGS sequence"/>
</dbReference>
<evidence type="ECO:0000256" key="6">
    <source>
        <dbReference type="ARBA" id="ARBA00023136"/>
    </source>
</evidence>
<dbReference type="Pfam" id="PF00528">
    <property type="entry name" value="BPD_transp_1"/>
    <property type="match status" value="1"/>
</dbReference>